<feature type="domain" description="N-acetyltransferase" evidence="4">
    <location>
        <begin position="17"/>
        <end position="185"/>
    </location>
</feature>
<dbReference type="InterPro" id="IPR051531">
    <property type="entry name" value="N-acetyltransferase"/>
</dbReference>
<proteinExistence type="inferred from homology"/>
<comment type="caution">
    <text evidence="5">The sequence shown here is derived from an EMBL/GenBank/DDBJ whole genome shotgun (WGS) entry which is preliminary data.</text>
</comment>
<dbReference type="SUPFAM" id="SSF55729">
    <property type="entry name" value="Acyl-CoA N-acyltransferases (Nat)"/>
    <property type="match status" value="1"/>
</dbReference>
<evidence type="ECO:0000259" key="4">
    <source>
        <dbReference type="PROSITE" id="PS51186"/>
    </source>
</evidence>
<accession>A0A2T2WKK6</accession>
<name>A0A2T2WKK6_9FIRM</name>
<keyword evidence="2" id="KW-0012">Acyltransferase</keyword>
<gene>
    <name evidence="5" type="ORF">C7B45_05355</name>
</gene>
<dbReference type="GO" id="GO:0008999">
    <property type="term" value="F:protein-N-terminal-alanine acetyltransferase activity"/>
    <property type="evidence" value="ECO:0007669"/>
    <property type="project" value="TreeGrafter"/>
</dbReference>
<dbReference type="InterPro" id="IPR016181">
    <property type="entry name" value="Acyl_CoA_acyltransferase"/>
</dbReference>
<dbReference type="Pfam" id="PF13302">
    <property type="entry name" value="Acetyltransf_3"/>
    <property type="match status" value="1"/>
</dbReference>
<dbReference type="Proteomes" id="UP000241848">
    <property type="component" value="Unassembled WGS sequence"/>
</dbReference>
<comment type="similarity">
    <text evidence="3">Belongs to the acetyltransferase family. RimJ subfamily.</text>
</comment>
<dbReference type="GO" id="GO:0005737">
    <property type="term" value="C:cytoplasm"/>
    <property type="evidence" value="ECO:0007669"/>
    <property type="project" value="TreeGrafter"/>
</dbReference>
<reference evidence="5 6" key="1">
    <citation type="journal article" date="2014" name="BMC Genomics">
        <title>Comparison of environmental and isolate Sulfobacillus genomes reveals diverse carbon, sulfur, nitrogen, and hydrogen metabolisms.</title>
        <authorList>
            <person name="Justice N.B."/>
            <person name="Norman A."/>
            <person name="Brown C.T."/>
            <person name="Singh A."/>
            <person name="Thomas B.C."/>
            <person name="Banfield J.F."/>
        </authorList>
    </citation>
    <scope>NUCLEOTIDE SEQUENCE [LARGE SCALE GENOMIC DNA]</scope>
    <source>
        <strain evidence="5">AMDSBA3</strain>
    </source>
</reference>
<dbReference type="PROSITE" id="PS51186">
    <property type="entry name" value="GNAT"/>
    <property type="match status" value="1"/>
</dbReference>
<evidence type="ECO:0000256" key="2">
    <source>
        <dbReference type="ARBA" id="ARBA00023315"/>
    </source>
</evidence>
<dbReference type="PANTHER" id="PTHR43792">
    <property type="entry name" value="GNAT FAMILY, PUTATIVE (AFU_ORTHOLOGUE AFUA_3G00765)-RELATED-RELATED"/>
    <property type="match status" value="1"/>
</dbReference>
<dbReference type="InterPro" id="IPR000182">
    <property type="entry name" value="GNAT_dom"/>
</dbReference>
<dbReference type="PANTHER" id="PTHR43792:SF8">
    <property type="entry name" value="[RIBOSOMAL PROTEIN US5]-ALANINE N-ACETYLTRANSFERASE"/>
    <property type="match status" value="1"/>
</dbReference>
<keyword evidence="1" id="KW-0808">Transferase</keyword>
<organism evidence="5 6">
    <name type="scientific">Sulfobacillus acidophilus</name>
    <dbReference type="NCBI Taxonomy" id="53633"/>
    <lineage>
        <taxon>Bacteria</taxon>
        <taxon>Bacillati</taxon>
        <taxon>Bacillota</taxon>
        <taxon>Clostridia</taxon>
        <taxon>Eubacteriales</taxon>
        <taxon>Clostridiales Family XVII. Incertae Sedis</taxon>
        <taxon>Sulfobacillus</taxon>
    </lineage>
</organism>
<protein>
    <recommendedName>
        <fullName evidence="4">N-acetyltransferase domain-containing protein</fullName>
    </recommendedName>
</protein>
<evidence type="ECO:0000256" key="1">
    <source>
        <dbReference type="ARBA" id="ARBA00022679"/>
    </source>
</evidence>
<evidence type="ECO:0000313" key="6">
    <source>
        <dbReference type="Proteomes" id="UP000241848"/>
    </source>
</evidence>
<sequence>MKDTESLGTVSVIGPRVMLRSFRPTDAEILQELERRNRYAFAAVMPPRDDDYFTLRAAARRIERDQALWRADQAYAFAIVFEGQLVGRVALSNVVRGAWQNATLGYWVDVPFQRQGLATEAVSGVVLAAFRHMALHRLQAAVMPRNLASIAVVRRCGFYMEGLAPKYLNIHGKWEDHYIFSRTCEDYHPPAGFALELSAP</sequence>
<dbReference type="Gene3D" id="3.40.630.30">
    <property type="match status" value="1"/>
</dbReference>
<evidence type="ECO:0000256" key="3">
    <source>
        <dbReference type="ARBA" id="ARBA00038502"/>
    </source>
</evidence>
<dbReference type="EMBL" id="PXYV01000012">
    <property type="protein sequence ID" value="PSR22762.1"/>
    <property type="molecule type" value="Genomic_DNA"/>
</dbReference>
<dbReference type="AlphaFoldDB" id="A0A2T2WKK6"/>
<evidence type="ECO:0000313" key="5">
    <source>
        <dbReference type="EMBL" id="PSR22762.1"/>
    </source>
</evidence>